<evidence type="ECO:0000313" key="3">
    <source>
        <dbReference type="Proteomes" id="UP001215280"/>
    </source>
</evidence>
<feature type="compositionally biased region" description="Low complexity" evidence="1">
    <location>
        <begin position="128"/>
        <end position="140"/>
    </location>
</feature>
<feature type="region of interest" description="Disordered" evidence="1">
    <location>
        <begin position="52"/>
        <end position="81"/>
    </location>
</feature>
<reference evidence="2" key="1">
    <citation type="submission" date="2023-03" db="EMBL/GenBank/DDBJ databases">
        <title>Massive genome expansion in bonnet fungi (Mycena s.s.) driven by repeated elements and novel gene families across ecological guilds.</title>
        <authorList>
            <consortium name="Lawrence Berkeley National Laboratory"/>
            <person name="Harder C.B."/>
            <person name="Miyauchi S."/>
            <person name="Viragh M."/>
            <person name="Kuo A."/>
            <person name="Thoen E."/>
            <person name="Andreopoulos B."/>
            <person name="Lu D."/>
            <person name="Skrede I."/>
            <person name="Drula E."/>
            <person name="Henrissat B."/>
            <person name="Morin E."/>
            <person name="Kohler A."/>
            <person name="Barry K."/>
            <person name="LaButti K."/>
            <person name="Morin E."/>
            <person name="Salamov A."/>
            <person name="Lipzen A."/>
            <person name="Mereny Z."/>
            <person name="Hegedus B."/>
            <person name="Baldrian P."/>
            <person name="Stursova M."/>
            <person name="Weitz H."/>
            <person name="Taylor A."/>
            <person name="Grigoriev I.V."/>
            <person name="Nagy L.G."/>
            <person name="Martin F."/>
            <person name="Kauserud H."/>
        </authorList>
    </citation>
    <scope>NUCLEOTIDE SEQUENCE</scope>
    <source>
        <strain evidence="2">CBHHK188m</strain>
    </source>
</reference>
<evidence type="ECO:0000256" key="1">
    <source>
        <dbReference type="SAM" id="MobiDB-lite"/>
    </source>
</evidence>
<comment type="caution">
    <text evidence="2">The sequence shown here is derived from an EMBL/GenBank/DDBJ whole genome shotgun (WGS) entry which is preliminary data.</text>
</comment>
<dbReference type="EMBL" id="JARJLG010000053">
    <property type="protein sequence ID" value="KAJ7758977.1"/>
    <property type="molecule type" value="Genomic_DNA"/>
</dbReference>
<organism evidence="2 3">
    <name type="scientific">Mycena maculata</name>
    <dbReference type="NCBI Taxonomy" id="230809"/>
    <lineage>
        <taxon>Eukaryota</taxon>
        <taxon>Fungi</taxon>
        <taxon>Dikarya</taxon>
        <taxon>Basidiomycota</taxon>
        <taxon>Agaricomycotina</taxon>
        <taxon>Agaricomycetes</taxon>
        <taxon>Agaricomycetidae</taxon>
        <taxon>Agaricales</taxon>
        <taxon>Marasmiineae</taxon>
        <taxon>Mycenaceae</taxon>
        <taxon>Mycena</taxon>
    </lineage>
</organism>
<dbReference type="Proteomes" id="UP001215280">
    <property type="component" value="Unassembled WGS sequence"/>
</dbReference>
<keyword evidence="3" id="KW-1185">Reference proteome</keyword>
<accession>A0AAD7J7N7</accession>
<dbReference type="AlphaFoldDB" id="A0AAD7J7N7"/>
<sequence length="167" mass="18203">MCNSKPVREFSYWLGIFRTNGKIPGLISDCTSGAPKLVNDRCDGQLIHCGKGPEGRRLRRRGNKSSQGLQARECDRKRGNICGESPRKKISQFAGTEQIEEHDDGAGKVAVPEVPEMEGNRMADMPENAEGGNERNGNAEMTNGPGSLESRKEGAAMMGLVIIWNEA</sequence>
<feature type="region of interest" description="Disordered" evidence="1">
    <location>
        <begin position="116"/>
        <end position="152"/>
    </location>
</feature>
<evidence type="ECO:0000313" key="2">
    <source>
        <dbReference type="EMBL" id="KAJ7758977.1"/>
    </source>
</evidence>
<gene>
    <name evidence="2" type="ORF">DFH07DRAFT_772314</name>
</gene>
<name>A0AAD7J7N7_9AGAR</name>
<proteinExistence type="predicted"/>
<protein>
    <submittedName>
        <fullName evidence="2">Uncharacterized protein</fullName>
    </submittedName>
</protein>